<evidence type="ECO:0000256" key="12">
    <source>
        <dbReference type="PROSITE-ProRule" id="PRU10141"/>
    </source>
</evidence>
<evidence type="ECO:0000256" key="11">
    <source>
        <dbReference type="PIRSR" id="PIRSR630616-3"/>
    </source>
</evidence>
<comment type="cofactor">
    <cofactor evidence="1">
        <name>Mg(2+)</name>
        <dbReference type="ChEBI" id="CHEBI:18420"/>
    </cofactor>
</comment>
<keyword evidence="6 10" id="KW-0067">ATP-binding</keyword>
<evidence type="ECO:0000256" key="7">
    <source>
        <dbReference type="ARBA" id="ARBA00047899"/>
    </source>
</evidence>
<dbReference type="Gene3D" id="3.30.200.20">
    <property type="entry name" value="Phosphorylase Kinase, domain 1"/>
    <property type="match status" value="1"/>
</dbReference>
<reference evidence="15" key="1">
    <citation type="journal article" date="2013" name="Genetics">
        <title>The draft genome and transcriptome of Panagrellus redivivus are shaped by the harsh demands of a free-living lifestyle.</title>
        <authorList>
            <person name="Srinivasan J."/>
            <person name="Dillman A.R."/>
            <person name="Macchietto M.G."/>
            <person name="Heikkinen L."/>
            <person name="Lakso M."/>
            <person name="Fracchia K.M."/>
            <person name="Antoshechkin I."/>
            <person name="Mortazavi A."/>
            <person name="Wong G."/>
            <person name="Sternberg P.W."/>
        </authorList>
    </citation>
    <scope>NUCLEOTIDE SEQUENCE [LARGE SCALE GENOMIC DNA]</scope>
    <source>
        <strain evidence="15">MT8872</strain>
    </source>
</reference>
<keyword evidence="5" id="KW-0418">Kinase</keyword>
<dbReference type="GO" id="GO:0005524">
    <property type="term" value="F:ATP binding"/>
    <property type="evidence" value="ECO:0007669"/>
    <property type="project" value="UniProtKB-UniRule"/>
</dbReference>
<dbReference type="WBParaSite" id="Pan_g383.t1">
    <property type="protein sequence ID" value="Pan_g383.t1"/>
    <property type="gene ID" value="Pan_g383"/>
</dbReference>
<dbReference type="SUPFAM" id="SSF56112">
    <property type="entry name" value="Protein kinase-like (PK-like)"/>
    <property type="match status" value="1"/>
</dbReference>
<feature type="binding site" evidence="10">
    <location>
        <position position="154"/>
    </location>
    <ligand>
        <name>ATP</name>
        <dbReference type="ChEBI" id="CHEBI:30616"/>
    </ligand>
</feature>
<dbReference type="PROSITE" id="PS00107">
    <property type="entry name" value="PROTEIN_KINASE_ATP"/>
    <property type="match status" value="1"/>
</dbReference>
<keyword evidence="4 10" id="KW-0547">Nucleotide-binding</keyword>
<keyword evidence="2 13" id="KW-0723">Serine/threonine-protein kinase</keyword>
<keyword evidence="3" id="KW-0808">Transferase</keyword>
<feature type="binding site" evidence="10">
    <location>
        <position position="40"/>
    </location>
    <ligand>
        <name>ATP</name>
        <dbReference type="ChEBI" id="CHEBI:30616"/>
    </ligand>
</feature>
<feature type="binding site" evidence="12">
    <location>
        <position position="44"/>
    </location>
    <ligand>
        <name>ATP</name>
        <dbReference type="ChEBI" id="CHEBI:30616"/>
    </ligand>
</feature>
<proteinExistence type="inferred from homology"/>
<protein>
    <submittedName>
        <fullName evidence="16">Aurora kinase</fullName>
    </submittedName>
</protein>
<dbReference type="Pfam" id="PF00069">
    <property type="entry name" value="Pkinase"/>
    <property type="match status" value="1"/>
</dbReference>
<evidence type="ECO:0000256" key="6">
    <source>
        <dbReference type="ARBA" id="ARBA00022840"/>
    </source>
</evidence>
<evidence type="ECO:0000313" key="15">
    <source>
        <dbReference type="Proteomes" id="UP000492821"/>
    </source>
</evidence>
<evidence type="ECO:0000256" key="3">
    <source>
        <dbReference type="ARBA" id="ARBA00022679"/>
    </source>
</evidence>
<dbReference type="InterPro" id="IPR030616">
    <property type="entry name" value="Aur-like"/>
</dbReference>
<dbReference type="PROSITE" id="PS00108">
    <property type="entry name" value="PROTEIN_KINASE_ST"/>
    <property type="match status" value="1"/>
</dbReference>
<feature type="domain" description="Protein kinase" evidence="14">
    <location>
        <begin position="11"/>
        <end position="267"/>
    </location>
</feature>
<organism evidence="15 16">
    <name type="scientific">Panagrellus redivivus</name>
    <name type="common">Microworm</name>
    <dbReference type="NCBI Taxonomy" id="6233"/>
    <lineage>
        <taxon>Eukaryota</taxon>
        <taxon>Metazoa</taxon>
        <taxon>Ecdysozoa</taxon>
        <taxon>Nematoda</taxon>
        <taxon>Chromadorea</taxon>
        <taxon>Rhabditida</taxon>
        <taxon>Tylenchina</taxon>
        <taxon>Panagrolaimomorpha</taxon>
        <taxon>Panagrolaimoidea</taxon>
        <taxon>Panagrolaimidae</taxon>
        <taxon>Panagrellus</taxon>
    </lineage>
</organism>
<dbReference type="SMART" id="SM00220">
    <property type="entry name" value="S_TKc"/>
    <property type="match status" value="1"/>
</dbReference>
<evidence type="ECO:0000256" key="9">
    <source>
        <dbReference type="PIRSR" id="PIRSR630616-1"/>
    </source>
</evidence>
<dbReference type="InterPro" id="IPR011009">
    <property type="entry name" value="Kinase-like_dom_sf"/>
</dbReference>
<evidence type="ECO:0000256" key="13">
    <source>
        <dbReference type="RuleBase" id="RU000304"/>
    </source>
</evidence>
<reference evidence="16" key="2">
    <citation type="submission" date="2020-10" db="UniProtKB">
        <authorList>
            <consortium name="WormBaseParasite"/>
        </authorList>
    </citation>
    <scope>IDENTIFICATION</scope>
</reference>
<feature type="binding site" evidence="10">
    <location>
        <begin position="90"/>
        <end position="92"/>
    </location>
    <ligand>
        <name>ATP</name>
        <dbReference type="ChEBI" id="CHEBI:30616"/>
    </ligand>
</feature>
<evidence type="ECO:0000256" key="2">
    <source>
        <dbReference type="ARBA" id="ARBA00022527"/>
    </source>
</evidence>
<dbReference type="Gene3D" id="1.10.510.10">
    <property type="entry name" value="Transferase(Phosphotransferase) domain 1"/>
    <property type="match status" value="1"/>
</dbReference>
<evidence type="ECO:0000256" key="4">
    <source>
        <dbReference type="ARBA" id="ARBA00022741"/>
    </source>
</evidence>
<dbReference type="FunFam" id="3.30.200.20:FF:000042">
    <property type="entry name" value="Aurora kinase A"/>
    <property type="match status" value="1"/>
</dbReference>
<accession>A0A7E4VY71</accession>
<feature type="active site" description="Proton acceptor" evidence="9">
    <location>
        <position position="136"/>
    </location>
</feature>
<feature type="cross-link" description="Glycyl lysine isopeptide (Lys-Gly) (interchain with G-Cter in SUMO2)" evidence="11">
    <location>
        <position position="138"/>
    </location>
</feature>
<evidence type="ECO:0000313" key="16">
    <source>
        <dbReference type="WBParaSite" id="Pan_g383.t1"/>
    </source>
</evidence>
<dbReference type="PROSITE" id="PS50011">
    <property type="entry name" value="PROTEIN_KINASE_DOM"/>
    <property type="match status" value="1"/>
</dbReference>
<comment type="catalytic activity">
    <reaction evidence="7">
        <text>L-threonyl-[protein] + ATP = O-phospho-L-threonyl-[protein] + ADP + H(+)</text>
        <dbReference type="Rhea" id="RHEA:46608"/>
        <dbReference type="Rhea" id="RHEA-COMP:11060"/>
        <dbReference type="Rhea" id="RHEA-COMP:11605"/>
        <dbReference type="ChEBI" id="CHEBI:15378"/>
        <dbReference type="ChEBI" id="CHEBI:30013"/>
        <dbReference type="ChEBI" id="CHEBI:30616"/>
        <dbReference type="ChEBI" id="CHEBI:61977"/>
        <dbReference type="ChEBI" id="CHEBI:456216"/>
        <dbReference type="EC" id="2.7.11.1"/>
    </reaction>
</comment>
<comment type="catalytic activity">
    <reaction evidence="8">
        <text>L-seryl-[protein] + ATP = O-phospho-L-seryl-[protein] + ADP + H(+)</text>
        <dbReference type="Rhea" id="RHEA:17989"/>
        <dbReference type="Rhea" id="RHEA-COMP:9863"/>
        <dbReference type="Rhea" id="RHEA-COMP:11604"/>
        <dbReference type="ChEBI" id="CHEBI:15378"/>
        <dbReference type="ChEBI" id="CHEBI:29999"/>
        <dbReference type="ChEBI" id="CHEBI:30616"/>
        <dbReference type="ChEBI" id="CHEBI:83421"/>
        <dbReference type="ChEBI" id="CHEBI:456216"/>
        <dbReference type="EC" id="2.7.11.1"/>
    </reaction>
</comment>
<evidence type="ECO:0000256" key="1">
    <source>
        <dbReference type="ARBA" id="ARBA00001946"/>
    </source>
</evidence>
<comment type="similarity">
    <text evidence="13">Belongs to the protein kinase superfamily.</text>
</comment>
<dbReference type="PIRSF" id="PIRSF000654">
    <property type="entry name" value="Integrin-linked_kinase"/>
    <property type="match status" value="1"/>
</dbReference>
<keyword evidence="15" id="KW-1185">Reference proteome</keyword>
<dbReference type="AlphaFoldDB" id="A0A7E4VY71"/>
<dbReference type="InterPro" id="IPR017441">
    <property type="entry name" value="Protein_kinase_ATP_BS"/>
</dbReference>
<name>A0A7E4VY71_PANRE</name>
<evidence type="ECO:0000256" key="8">
    <source>
        <dbReference type="ARBA" id="ARBA00048679"/>
    </source>
</evidence>
<dbReference type="InterPro" id="IPR008271">
    <property type="entry name" value="Ser/Thr_kinase_AS"/>
</dbReference>
<feature type="binding site" evidence="10">
    <location>
        <position position="21"/>
    </location>
    <ligand>
        <name>ATP</name>
        <dbReference type="ChEBI" id="CHEBI:30616"/>
    </ligand>
</feature>
<dbReference type="PANTHER" id="PTHR24350">
    <property type="entry name" value="SERINE/THREONINE-PROTEIN KINASE IAL-RELATED"/>
    <property type="match status" value="1"/>
</dbReference>
<sequence>MERSKLSVEDFAIGRKLGEGRFGTVFLCEMVKSNFVCAIKVVKKELLQENADHMLQTKREIELHRHMKHTNILRWFAYFYDHHKVYMVLEYAALGNLLKYTQSLENPMPEAQCAHVADSIAAALDYCHFRQVCHRDVKTVNILVAEGFGIKLADFGTAVHVPSSRMKTVFGTLDYLAPEMVDAETGPAYTVKVDNWSLGVVLYEILTLELPFYRESKCDTADAIRNCDMNTPKRELSADMLRIIKSLLTTDANDRLDLKDLQSDAWLTSQVATFAETLPPPPTATHRENPFLESM</sequence>
<evidence type="ECO:0000256" key="10">
    <source>
        <dbReference type="PIRSR" id="PIRSR630616-2"/>
    </source>
</evidence>
<evidence type="ECO:0000256" key="5">
    <source>
        <dbReference type="ARBA" id="ARBA00022777"/>
    </source>
</evidence>
<dbReference type="FunFam" id="1.10.510.10:FF:000571">
    <property type="entry name" value="Maternal embryonic leucine zipper kinase"/>
    <property type="match status" value="1"/>
</dbReference>
<dbReference type="Proteomes" id="UP000492821">
    <property type="component" value="Unassembled WGS sequence"/>
</dbReference>
<dbReference type="GO" id="GO:0004674">
    <property type="term" value="F:protein serine/threonine kinase activity"/>
    <property type="evidence" value="ECO:0007669"/>
    <property type="project" value="UniProtKB-KW"/>
</dbReference>
<dbReference type="InterPro" id="IPR000719">
    <property type="entry name" value="Prot_kinase_dom"/>
</dbReference>
<evidence type="ECO:0000259" key="14">
    <source>
        <dbReference type="PROSITE" id="PS50011"/>
    </source>
</evidence>